<dbReference type="InParanoid" id="A9B1Q3"/>
<feature type="chain" id="PRO_5002731793" evidence="1">
    <location>
        <begin position="27"/>
        <end position="101"/>
    </location>
</feature>
<name>A9B1Q3_HERA2</name>
<evidence type="ECO:0000256" key="1">
    <source>
        <dbReference type="SAM" id="SignalP"/>
    </source>
</evidence>
<dbReference type="EMBL" id="CP000875">
    <property type="protein sequence ID" value="ABX03938.1"/>
    <property type="molecule type" value="Genomic_DNA"/>
</dbReference>
<protein>
    <submittedName>
        <fullName evidence="2">Uncharacterized protein</fullName>
    </submittedName>
</protein>
<keyword evidence="1" id="KW-0732">Signal</keyword>
<organism evidence="2 3">
    <name type="scientific">Herpetosiphon aurantiacus (strain ATCC 23779 / DSM 785 / 114-95)</name>
    <dbReference type="NCBI Taxonomy" id="316274"/>
    <lineage>
        <taxon>Bacteria</taxon>
        <taxon>Bacillati</taxon>
        <taxon>Chloroflexota</taxon>
        <taxon>Chloroflexia</taxon>
        <taxon>Herpetosiphonales</taxon>
        <taxon>Herpetosiphonaceae</taxon>
        <taxon>Herpetosiphon</taxon>
    </lineage>
</organism>
<keyword evidence="3" id="KW-1185">Reference proteome</keyword>
<feature type="signal peptide" evidence="1">
    <location>
        <begin position="1"/>
        <end position="26"/>
    </location>
</feature>
<dbReference type="KEGG" id="hau:Haur_1290"/>
<sequence>MKNMVKRLLLSGLLVGMTLLPVSASAAGSAGIYASCSNGARVNVSGSGNITVTFYRLNASPIVKYINLGVGMSTTVYSGTSGSYSTVYANGNSSVSGAGCY</sequence>
<accession>A9B1Q3</accession>
<dbReference type="Proteomes" id="UP000000787">
    <property type="component" value="Chromosome"/>
</dbReference>
<gene>
    <name evidence="2" type="ordered locus">Haur_1290</name>
</gene>
<reference evidence="2 3" key="1">
    <citation type="journal article" date="2011" name="Stand. Genomic Sci.">
        <title>Complete genome sequence of the filamentous gliding predatory bacterium Herpetosiphon aurantiacus type strain (114-95(T)).</title>
        <authorList>
            <person name="Kiss H."/>
            <person name="Nett M."/>
            <person name="Domin N."/>
            <person name="Martin K."/>
            <person name="Maresca J.A."/>
            <person name="Copeland A."/>
            <person name="Lapidus A."/>
            <person name="Lucas S."/>
            <person name="Berry K.W."/>
            <person name="Glavina Del Rio T."/>
            <person name="Dalin E."/>
            <person name="Tice H."/>
            <person name="Pitluck S."/>
            <person name="Richardson P."/>
            <person name="Bruce D."/>
            <person name="Goodwin L."/>
            <person name="Han C."/>
            <person name="Detter J.C."/>
            <person name="Schmutz J."/>
            <person name="Brettin T."/>
            <person name="Land M."/>
            <person name="Hauser L."/>
            <person name="Kyrpides N.C."/>
            <person name="Ivanova N."/>
            <person name="Goker M."/>
            <person name="Woyke T."/>
            <person name="Klenk H.P."/>
            <person name="Bryant D.A."/>
        </authorList>
    </citation>
    <scope>NUCLEOTIDE SEQUENCE [LARGE SCALE GENOMIC DNA]</scope>
    <source>
        <strain evidence="3">ATCC 23779 / DSM 785 / 114-95</strain>
    </source>
</reference>
<proteinExistence type="predicted"/>
<dbReference type="BioCyc" id="HAUR316274:GHYA-1312-MONOMER"/>
<dbReference type="HOGENOM" id="CLU_2287634_0_0_0"/>
<evidence type="ECO:0000313" key="2">
    <source>
        <dbReference type="EMBL" id="ABX03938.1"/>
    </source>
</evidence>
<dbReference type="AlphaFoldDB" id="A9B1Q3"/>
<evidence type="ECO:0000313" key="3">
    <source>
        <dbReference type="Proteomes" id="UP000000787"/>
    </source>
</evidence>